<keyword evidence="7 9" id="KW-0472">Membrane</keyword>
<evidence type="ECO:0000313" key="11">
    <source>
        <dbReference type="Proteomes" id="UP000612585"/>
    </source>
</evidence>
<comment type="caution">
    <text evidence="10">The sequence shown here is derived from an EMBL/GenBank/DDBJ whole genome shotgun (WGS) entry which is preliminary data.</text>
</comment>
<feature type="transmembrane region" description="Helical" evidence="9">
    <location>
        <begin position="274"/>
        <end position="302"/>
    </location>
</feature>
<reference evidence="10" key="1">
    <citation type="submission" date="2021-01" db="EMBL/GenBank/DDBJ databases">
        <title>Whole genome shotgun sequence of Virgisporangium aurantiacum NBRC 16421.</title>
        <authorList>
            <person name="Komaki H."/>
            <person name="Tamura T."/>
        </authorList>
    </citation>
    <scope>NUCLEOTIDE SEQUENCE</scope>
    <source>
        <strain evidence="10">NBRC 16421</strain>
    </source>
</reference>
<dbReference type="Pfam" id="PF01594">
    <property type="entry name" value="AI-2E_transport"/>
    <property type="match status" value="1"/>
</dbReference>
<evidence type="ECO:0000256" key="9">
    <source>
        <dbReference type="SAM" id="Phobius"/>
    </source>
</evidence>
<feature type="transmembrane region" description="Helical" evidence="9">
    <location>
        <begin position="49"/>
        <end position="67"/>
    </location>
</feature>
<name>A0A8J3Z8X1_9ACTN</name>
<feature type="compositionally biased region" description="Basic and acidic residues" evidence="8">
    <location>
        <begin position="432"/>
        <end position="443"/>
    </location>
</feature>
<evidence type="ECO:0000256" key="4">
    <source>
        <dbReference type="ARBA" id="ARBA00022475"/>
    </source>
</evidence>
<evidence type="ECO:0000256" key="8">
    <source>
        <dbReference type="SAM" id="MobiDB-lite"/>
    </source>
</evidence>
<feature type="transmembrane region" description="Helical" evidence="9">
    <location>
        <begin position="73"/>
        <end position="94"/>
    </location>
</feature>
<comment type="subcellular location">
    <subcellularLocation>
        <location evidence="1">Cell membrane</location>
        <topology evidence="1">Multi-pass membrane protein</topology>
    </subcellularLocation>
</comment>
<protein>
    <submittedName>
        <fullName evidence="10">AI-2E family transporter</fullName>
    </submittedName>
</protein>
<keyword evidence="6 9" id="KW-1133">Transmembrane helix</keyword>
<feature type="region of interest" description="Disordered" evidence="8">
    <location>
        <begin position="379"/>
        <end position="443"/>
    </location>
</feature>
<dbReference type="GO" id="GO:0055085">
    <property type="term" value="P:transmembrane transport"/>
    <property type="evidence" value="ECO:0007669"/>
    <property type="project" value="TreeGrafter"/>
</dbReference>
<evidence type="ECO:0000256" key="1">
    <source>
        <dbReference type="ARBA" id="ARBA00004651"/>
    </source>
</evidence>
<dbReference type="PANTHER" id="PTHR21716:SF53">
    <property type="entry name" value="PERMEASE PERM-RELATED"/>
    <property type="match status" value="1"/>
</dbReference>
<dbReference type="PANTHER" id="PTHR21716">
    <property type="entry name" value="TRANSMEMBRANE PROTEIN"/>
    <property type="match status" value="1"/>
</dbReference>
<dbReference type="AlphaFoldDB" id="A0A8J3Z8X1"/>
<evidence type="ECO:0000256" key="6">
    <source>
        <dbReference type="ARBA" id="ARBA00022989"/>
    </source>
</evidence>
<sequence>MSWMTQARVALARRGGSPPPFTPPPVIAVEQPSTVDDGLPRGIRIGGAWAWRIILFIAAGYLLLRLLGVLRVVVIPVVVALLLAALFEPAAAWLRRRGVNRSLAAGTVLIGGLLVVGGGLGLIVQTFVSQFDDLSTQVSDGVGEVQTWLAQGPLHLSQQQLDDGLERLQRSVTDNQGALTSGAVSTAATLGEVLAGFFVVLFTLFFFLRDGDQIWRFLCRLLPGPAQVPVARAGHYSWHTLVSYVRATVLVAFVDAVGIGIGLAVLGVPLALPLAALVFLGAFIPVVGATVSGAVAVLVALVTVGPVKALILLAVVIAVQQLEGHVLQPLIMGRAVALHPLAVILAIATGVVTAGIVGGLVAVPLLAVVNTAIRYLAAHPTGEPTPDHTPPGTEPTDPDDRTAERAEELATERADPQEPPPDDAPTGPVGPDHTDHKVGVTAQ</sequence>
<proteinExistence type="inferred from homology"/>
<keyword evidence="4" id="KW-1003">Cell membrane</keyword>
<accession>A0A8J3Z8X1</accession>
<keyword evidence="11" id="KW-1185">Reference proteome</keyword>
<keyword evidence="5 9" id="KW-0812">Transmembrane</keyword>
<evidence type="ECO:0000256" key="2">
    <source>
        <dbReference type="ARBA" id="ARBA00009773"/>
    </source>
</evidence>
<feature type="transmembrane region" description="Helical" evidence="9">
    <location>
        <begin position="343"/>
        <end position="369"/>
    </location>
</feature>
<evidence type="ECO:0000256" key="3">
    <source>
        <dbReference type="ARBA" id="ARBA00022448"/>
    </source>
</evidence>
<feature type="compositionally biased region" description="Basic and acidic residues" evidence="8">
    <location>
        <begin position="398"/>
        <end position="416"/>
    </location>
</feature>
<feature type="transmembrane region" description="Helical" evidence="9">
    <location>
        <begin position="106"/>
        <end position="128"/>
    </location>
</feature>
<gene>
    <name evidence="10" type="ORF">Vau01_045540</name>
</gene>
<feature type="transmembrane region" description="Helical" evidence="9">
    <location>
        <begin position="187"/>
        <end position="208"/>
    </location>
</feature>
<feature type="transmembrane region" description="Helical" evidence="9">
    <location>
        <begin position="247"/>
        <end position="268"/>
    </location>
</feature>
<dbReference type="GO" id="GO:0005886">
    <property type="term" value="C:plasma membrane"/>
    <property type="evidence" value="ECO:0007669"/>
    <property type="project" value="UniProtKB-SubCell"/>
</dbReference>
<dbReference type="RefSeq" id="WP_239151783.1">
    <property type="nucleotide sequence ID" value="NZ_BOPG01000028.1"/>
</dbReference>
<dbReference type="InterPro" id="IPR002549">
    <property type="entry name" value="AI-2E-like"/>
</dbReference>
<dbReference type="EMBL" id="BOPG01000028">
    <property type="protein sequence ID" value="GIJ57038.1"/>
    <property type="molecule type" value="Genomic_DNA"/>
</dbReference>
<evidence type="ECO:0000256" key="7">
    <source>
        <dbReference type="ARBA" id="ARBA00023136"/>
    </source>
</evidence>
<evidence type="ECO:0000313" key="10">
    <source>
        <dbReference type="EMBL" id="GIJ57038.1"/>
    </source>
</evidence>
<evidence type="ECO:0000256" key="5">
    <source>
        <dbReference type="ARBA" id="ARBA00022692"/>
    </source>
</evidence>
<organism evidence="10 11">
    <name type="scientific">Virgisporangium aurantiacum</name>
    <dbReference type="NCBI Taxonomy" id="175570"/>
    <lineage>
        <taxon>Bacteria</taxon>
        <taxon>Bacillati</taxon>
        <taxon>Actinomycetota</taxon>
        <taxon>Actinomycetes</taxon>
        <taxon>Micromonosporales</taxon>
        <taxon>Micromonosporaceae</taxon>
        <taxon>Virgisporangium</taxon>
    </lineage>
</organism>
<dbReference type="Proteomes" id="UP000612585">
    <property type="component" value="Unassembled WGS sequence"/>
</dbReference>
<comment type="similarity">
    <text evidence="2">Belongs to the autoinducer-2 exporter (AI-2E) (TC 2.A.86) family.</text>
</comment>
<feature type="transmembrane region" description="Helical" evidence="9">
    <location>
        <begin position="309"/>
        <end position="331"/>
    </location>
</feature>
<keyword evidence="3" id="KW-0813">Transport</keyword>